<dbReference type="PANTHER" id="PTHR39605:SF1">
    <property type="entry name" value="MAJOR FACILITATOR SUPERFAMILY (MFS) PROFILE DOMAIN-CONTAINING PROTEIN"/>
    <property type="match status" value="1"/>
</dbReference>
<feature type="transmembrane region" description="Helical" evidence="1">
    <location>
        <begin position="106"/>
        <end position="125"/>
    </location>
</feature>
<dbReference type="RefSeq" id="XP_008728813.1">
    <property type="nucleotide sequence ID" value="XM_008730591.1"/>
</dbReference>
<protein>
    <submittedName>
        <fullName evidence="2">Uncharacterized protein</fullName>
    </submittedName>
</protein>
<dbReference type="EMBL" id="KB822706">
    <property type="protein sequence ID" value="ETI22196.1"/>
    <property type="molecule type" value="Genomic_DNA"/>
</dbReference>
<sequence length="194" mass="21513">MVPTRIQSMGWLTQVSNQVFYSYTYGTAIWLGLQAVPLVVFPKLVIMTLSEEGHQTSDVEIYLSRSLGCALTTVGSIILFFTGTIPLTSSISEPVSLGDNDPKAPYARPILLVTTFFHSLSFIYCYTSYVNYQQTGFVLGALGYGIMASVGLWTIIFGDTTARLSKRTGADKRTSAWPFKNTQAYDKRKDRKMG</sequence>
<dbReference type="HOGENOM" id="CLU_103432_0_0_1"/>
<evidence type="ECO:0000313" key="3">
    <source>
        <dbReference type="Proteomes" id="UP000030678"/>
    </source>
</evidence>
<keyword evidence="1" id="KW-0812">Transmembrane</keyword>
<dbReference type="OrthoDB" id="2550114at2759"/>
<keyword evidence="1" id="KW-1133">Transmembrane helix</keyword>
<organism evidence="2 3">
    <name type="scientific">Cladophialophora carrionii CBS 160.54</name>
    <dbReference type="NCBI Taxonomy" id="1279043"/>
    <lineage>
        <taxon>Eukaryota</taxon>
        <taxon>Fungi</taxon>
        <taxon>Dikarya</taxon>
        <taxon>Ascomycota</taxon>
        <taxon>Pezizomycotina</taxon>
        <taxon>Eurotiomycetes</taxon>
        <taxon>Chaetothyriomycetidae</taxon>
        <taxon>Chaetothyriales</taxon>
        <taxon>Herpotrichiellaceae</taxon>
        <taxon>Cladophialophora</taxon>
    </lineage>
</organism>
<name>V9D6A2_9EURO</name>
<dbReference type="VEuPathDB" id="FungiDB:G647_06269"/>
<dbReference type="AlphaFoldDB" id="V9D6A2"/>
<proteinExistence type="predicted"/>
<dbReference type="PANTHER" id="PTHR39605">
    <property type="entry name" value="MAJOR FACILITATOR SUPERFAMILY (MFS) PROFILE DOMAIN-CONTAINING PROTEIN"/>
    <property type="match status" value="1"/>
</dbReference>
<keyword evidence="1" id="KW-0472">Membrane</keyword>
<feature type="transmembrane region" description="Helical" evidence="1">
    <location>
        <begin position="20"/>
        <end position="41"/>
    </location>
</feature>
<feature type="transmembrane region" description="Helical" evidence="1">
    <location>
        <begin position="137"/>
        <end position="156"/>
    </location>
</feature>
<dbReference type="GeneID" id="19984762"/>
<reference evidence="2 3" key="1">
    <citation type="submission" date="2013-03" db="EMBL/GenBank/DDBJ databases">
        <title>The Genome Sequence of Cladophialophora carrionii CBS 160.54.</title>
        <authorList>
            <consortium name="The Broad Institute Genomics Platform"/>
            <person name="Cuomo C."/>
            <person name="de Hoog S."/>
            <person name="Gorbushina A."/>
            <person name="Walker B."/>
            <person name="Young S.K."/>
            <person name="Zeng Q."/>
            <person name="Gargeya S."/>
            <person name="Fitzgerald M."/>
            <person name="Haas B."/>
            <person name="Abouelleil A."/>
            <person name="Allen A.W."/>
            <person name="Alvarado L."/>
            <person name="Arachchi H.M."/>
            <person name="Berlin A.M."/>
            <person name="Chapman S.B."/>
            <person name="Gainer-Dewar J."/>
            <person name="Goldberg J."/>
            <person name="Griggs A."/>
            <person name="Gujja S."/>
            <person name="Hansen M."/>
            <person name="Howarth C."/>
            <person name="Imamovic A."/>
            <person name="Ireland A."/>
            <person name="Larimer J."/>
            <person name="McCowan C."/>
            <person name="Murphy C."/>
            <person name="Pearson M."/>
            <person name="Poon T.W."/>
            <person name="Priest M."/>
            <person name="Roberts A."/>
            <person name="Saif S."/>
            <person name="Shea T."/>
            <person name="Sisk P."/>
            <person name="Sykes S."/>
            <person name="Wortman J."/>
            <person name="Nusbaum C."/>
            <person name="Birren B."/>
        </authorList>
    </citation>
    <scope>NUCLEOTIDE SEQUENCE [LARGE SCALE GENOMIC DNA]</scope>
    <source>
        <strain evidence="2 3">CBS 160.54</strain>
    </source>
</reference>
<evidence type="ECO:0000313" key="2">
    <source>
        <dbReference type="EMBL" id="ETI22196.1"/>
    </source>
</evidence>
<dbReference type="Proteomes" id="UP000030678">
    <property type="component" value="Unassembled WGS sequence"/>
</dbReference>
<evidence type="ECO:0000256" key="1">
    <source>
        <dbReference type="SAM" id="Phobius"/>
    </source>
</evidence>
<accession>V9D6A2</accession>
<gene>
    <name evidence="2" type="ORF">G647_06269</name>
</gene>
<feature type="transmembrane region" description="Helical" evidence="1">
    <location>
        <begin position="62"/>
        <end position="86"/>
    </location>
</feature>